<gene>
    <name evidence="1" type="ORF">ANI02nite_27490</name>
</gene>
<dbReference type="AlphaFoldDB" id="A0A511XDA7"/>
<reference evidence="1 2" key="1">
    <citation type="submission" date="2019-07" db="EMBL/GenBank/DDBJ databases">
        <title>Whole genome shotgun sequence of Acetobacter nitrogenifigens NBRC 105050.</title>
        <authorList>
            <person name="Hosoyama A."/>
            <person name="Uohara A."/>
            <person name="Ohji S."/>
            <person name="Ichikawa N."/>
        </authorList>
    </citation>
    <scope>NUCLEOTIDE SEQUENCE [LARGE SCALE GENOMIC DNA]</scope>
    <source>
        <strain evidence="1 2">NBRC 105050</strain>
    </source>
</reference>
<sequence length="137" mass="14240">MNYFFQGWIGLLLENGNEVTTPGYARIPTTFQALGGGNETRADTQPVFNTATATLPVCARLGLFSSVSGLDPAAISWPIACWSPVGIGASYVVSADDAHLILDRSTPWQNGAQIGVTAAGQPVYVAPNTTLIAGTAV</sequence>
<dbReference type="Proteomes" id="UP000321635">
    <property type="component" value="Unassembled WGS sequence"/>
</dbReference>
<proteinExistence type="predicted"/>
<name>A0A511XDA7_9PROT</name>
<organism evidence="1 2">
    <name type="scientific">Acetobacter nitrogenifigens DSM 23921 = NBRC 105050</name>
    <dbReference type="NCBI Taxonomy" id="1120919"/>
    <lineage>
        <taxon>Bacteria</taxon>
        <taxon>Pseudomonadati</taxon>
        <taxon>Pseudomonadota</taxon>
        <taxon>Alphaproteobacteria</taxon>
        <taxon>Acetobacterales</taxon>
        <taxon>Acetobacteraceae</taxon>
        <taxon>Acetobacter</taxon>
    </lineage>
</organism>
<dbReference type="RefSeq" id="WP_026398458.1">
    <property type="nucleotide sequence ID" value="NZ_AUBI01000012.1"/>
</dbReference>
<keyword evidence="2" id="KW-1185">Reference proteome</keyword>
<accession>A0A511XDA7</accession>
<dbReference type="EMBL" id="BJYF01000021">
    <property type="protein sequence ID" value="GEN60865.1"/>
    <property type="molecule type" value="Genomic_DNA"/>
</dbReference>
<protein>
    <submittedName>
        <fullName evidence="1">Uncharacterized protein</fullName>
    </submittedName>
</protein>
<dbReference type="OrthoDB" id="7221351at2"/>
<comment type="caution">
    <text evidence="1">The sequence shown here is derived from an EMBL/GenBank/DDBJ whole genome shotgun (WGS) entry which is preliminary data.</text>
</comment>
<evidence type="ECO:0000313" key="2">
    <source>
        <dbReference type="Proteomes" id="UP000321635"/>
    </source>
</evidence>
<evidence type="ECO:0000313" key="1">
    <source>
        <dbReference type="EMBL" id="GEN60865.1"/>
    </source>
</evidence>